<dbReference type="Gene3D" id="3.30.70.3090">
    <property type="entry name" value="ORF SCO4226, nickel-binding ferredoxin-like monomer"/>
    <property type="match status" value="1"/>
</dbReference>
<keyword evidence="2 5" id="KW-0238">DNA-binding</keyword>
<dbReference type="Gene3D" id="3.30.70.1230">
    <property type="entry name" value="Nucleotide cyclase"/>
    <property type="match status" value="1"/>
</dbReference>
<keyword evidence="6" id="KW-1185">Reference proteome</keyword>
<dbReference type="InterPro" id="IPR018060">
    <property type="entry name" value="HTH_AraC"/>
</dbReference>
<dbReference type="GO" id="GO:0003700">
    <property type="term" value="F:DNA-binding transcription factor activity"/>
    <property type="evidence" value="ECO:0007669"/>
    <property type="project" value="InterPro"/>
</dbReference>
<dbReference type="InterPro" id="IPR025336">
    <property type="entry name" value="SCO4226-like"/>
</dbReference>
<dbReference type="GO" id="GO:0043565">
    <property type="term" value="F:sequence-specific DNA binding"/>
    <property type="evidence" value="ECO:0007669"/>
    <property type="project" value="InterPro"/>
</dbReference>
<protein>
    <submittedName>
        <fullName evidence="5">AraC-type DNA-binding protein</fullName>
    </submittedName>
</protein>
<dbReference type="Pfam" id="PF14026">
    <property type="entry name" value="SCO4226-like"/>
    <property type="match status" value="1"/>
</dbReference>
<proteinExistence type="predicted"/>
<keyword evidence="3" id="KW-0804">Transcription</keyword>
<evidence type="ECO:0000313" key="5">
    <source>
        <dbReference type="EMBL" id="SHG56623.1"/>
    </source>
</evidence>
<dbReference type="SUPFAM" id="SSF55073">
    <property type="entry name" value="Nucleotide cyclase"/>
    <property type="match status" value="1"/>
</dbReference>
<dbReference type="SMART" id="SM00342">
    <property type="entry name" value="HTH_ARAC"/>
    <property type="match status" value="1"/>
</dbReference>
<gene>
    <name evidence="5" type="ORF">SAMN04488109_0855</name>
</gene>
<dbReference type="OrthoDB" id="135231at2"/>
<dbReference type="Proteomes" id="UP000184212">
    <property type="component" value="Unassembled WGS sequence"/>
</dbReference>
<sequence length="364" mass="41002">MPLYMDFHKNVVATFDEVVLAHLADLEVQEKHHVKYHKFWINPKEGTIYCLIEAPDRHACEAVHKESHGHLACSIVEVDPDFFKLVMGDGHQVDNGPMHHADGSLDLGYRNILAVSLWHEQGAHPTEARKLALEKIAAFHGRVIKWAANDHLIGVFNDSVNAVRCAKKIKLELLVRQSEAIAQANPPIHFKIGLSAGQPVTETSELFEEAVQLALRLCTVAREEEILVSSLVKQLCLEEELLEDDRADTVKLLSTKEEGFILELLRITESRLADERFTIDTLSRDIGMSRPQLYRKVTALIGRPPNDLLRELRMEKAMSLIKQKAGNISEIALEVGYNNASYFAKCFHEKFGCNPSSYAENHKG</sequence>
<evidence type="ECO:0000259" key="4">
    <source>
        <dbReference type="PROSITE" id="PS01124"/>
    </source>
</evidence>
<evidence type="ECO:0000256" key="2">
    <source>
        <dbReference type="ARBA" id="ARBA00023125"/>
    </source>
</evidence>
<dbReference type="STRING" id="947013.SAMN04488109_0855"/>
<dbReference type="Pfam" id="PF12833">
    <property type="entry name" value="HTH_18"/>
    <property type="match status" value="1"/>
</dbReference>
<dbReference type="SUPFAM" id="SSF46689">
    <property type="entry name" value="Homeodomain-like"/>
    <property type="match status" value="1"/>
</dbReference>
<dbReference type="InterPro" id="IPR009057">
    <property type="entry name" value="Homeodomain-like_sf"/>
</dbReference>
<dbReference type="AlphaFoldDB" id="A0A1M5KWU6"/>
<dbReference type="EMBL" id="FQWQ01000001">
    <property type="protein sequence ID" value="SHG56623.1"/>
    <property type="molecule type" value="Genomic_DNA"/>
</dbReference>
<reference evidence="5 6" key="1">
    <citation type="submission" date="2016-11" db="EMBL/GenBank/DDBJ databases">
        <authorList>
            <person name="Jaros S."/>
            <person name="Januszkiewicz K."/>
            <person name="Wedrychowicz H."/>
        </authorList>
    </citation>
    <scope>NUCLEOTIDE SEQUENCE [LARGE SCALE GENOMIC DNA]</scope>
    <source>
        <strain evidence="5 6">DSM 24574</strain>
    </source>
</reference>
<evidence type="ECO:0000313" key="6">
    <source>
        <dbReference type="Proteomes" id="UP000184212"/>
    </source>
</evidence>
<dbReference type="PRINTS" id="PR00032">
    <property type="entry name" value="HTHARAC"/>
</dbReference>
<evidence type="ECO:0000256" key="1">
    <source>
        <dbReference type="ARBA" id="ARBA00023015"/>
    </source>
</evidence>
<dbReference type="InterPro" id="IPR029787">
    <property type="entry name" value="Nucleotide_cyclase"/>
</dbReference>
<dbReference type="PROSITE" id="PS01124">
    <property type="entry name" value="HTH_ARAC_FAMILY_2"/>
    <property type="match status" value="1"/>
</dbReference>
<accession>A0A1M5KWU6</accession>
<dbReference type="InterPro" id="IPR042557">
    <property type="entry name" value="SCO4226"/>
</dbReference>
<keyword evidence="1" id="KW-0805">Transcription regulation</keyword>
<dbReference type="PANTHER" id="PTHR43280:SF2">
    <property type="entry name" value="HTH-TYPE TRANSCRIPTIONAL REGULATOR EXSA"/>
    <property type="match status" value="1"/>
</dbReference>
<evidence type="ECO:0000256" key="3">
    <source>
        <dbReference type="ARBA" id="ARBA00023163"/>
    </source>
</evidence>
<feature type="domain" description="HTH araC/xylS-type" evidence="4">
    <location>
        <begin position="262"/>
        <end position="361"/>
    </location>
</feature>
<dbReference type="InterPro" id="IPR020449">
    <property type="entry name" value="Tscrpt_reg_AraC-type_HTH"/>
</dbReference>
<name>A0A1M5KWU6_9BACT</name>
<dbReference type="Gene3D" id="1.10.10.60">
    <property type="entry name" value="Homeodomain-like"/>
    <property type="match status" value="1"/>
</dbReference>
<organism evidence="5 6">
    <name type="scientific">Chryseolinea serpens</name>
    <dbReference type="NCBI Taxonomy" id="947013"/>
    <lineage>
        <taxon>Bacteria</taxon>
        <taxon>Pseudomonadati</taxon>
        <taxon>Bacteroidota</taxon>
        <taxon>Cytophagia</taxon>
        <taxon>Cytophagales</taxon>
        <taxon>Fulvivirgaceae</taxon>
        <taxon>Chryseolinea</taxon>
    </lineage>
</organism>
<dbReference type="PANTHER" id="PTHR43280">
    <property type="entry name" value="ARAC-FAMILY TRANSCRIPTIONAL REGULATOR"/>
    <property type="match status" value="1"/>
</dbReference>